<reference evidence="1" key="1">
    <citation type="submission" date="2020-05" db="UniProtKB">
        <authorList>
            <consortium name="EnsemblMetazoa"/>
        </authorList>
    </citation>
    <scope>IDENTIFICATION</scope>
    <source>
        <strain evidence="1">TTRI</strain>
    </source>
</reference>
<name>A0A1A9URB2_GLOAU</name>
<sequence>MDINYLRQCSTRMWTRRYDYGYGYGLKVIVYQDGTYRSVSFITTISSETLNSNHNEGYSYNFIALVFSVKDIIVSSILETKEKMRRHPCINHHCAPFTYLKGMCPELEASGGVVSFLFPSAMCVDVAINEYL</sequence>
<keyword evidence="2" id="KW-1185">Reference proteome</keyword>
<proteinExistence type="predicted"/>
<dbReference type="VEuPathDB" id="VectorBase:GAUT012847"/>
<evidence type="ECO:0000313" key="1">
    <source>
        <dbReference type="EnsemblMetazoa" id="GAUT012847-PA"/>
    </source>
</evidence>
<organism evidence="1 2">
    <name type="scientific">Glossina austeni</name>
    <name type="common">Savannah tsetse fly</name>
    <dbReference type="NCBI Taxonomy" id="7395"/>
    <lineage>
        <taxon>Eukaryota</taxon>
        <taxon>Metazoa</taxon>
        <taxon>Ecdysozoa</taxon>
        <taxon>Arthropoda</taxon>
        <taxon>Hexapoda</taxon>
        <taxon>Insecta</taxon>
        <taxon>Pterygota</taxon>
        <taxon>Neoptera</taxon>
        <taxon>Endopterygota</taxon>
        <taxon>Diptera</taxon>
        <taxon>Brachycera</taxon>
        <taxon>Muscomorpha</taxon>
        <taxon>Hippoboscoidea</taxon>
        <taxon>Glossinidae</taxon>
        <taxon>Glossina</taxon>
    </lineage>
</organism>
<dbReference type="EnsemblMetazoa" id="GAUT012847-RA">
    <property type="protein sequence ID" value="GAUT012847-PA"/>
    <property type="gene ID" value="GAUT012847"/>
</dbReference>
<protein>
    <submittedName>
        <fullName evidence="1">Uncharacterized protein</fullName>
    </submittedName>
</protein>
<dbReference type="Proteomes" id="UP000078200">
    <property type="component" value="Unassembled WGS sequence"/>
</dbReference>
<accession>A0A1A9URB2</accession>
<dbReference type="AlphaFoldDB" id="A0A1A9URB2"/>
<evidence type="ECO:0000313" key="2">
    <source>
        <dbReference type="Proteomes" id="UP000078200"/>
    </source>
</evidence>